<feature type="domain" description="C2H2-type" evidence="13">
    <location>
        <begin position="529"/>
        <end position="556"/>
    </location>
</feature>
<dbReference type="SMART" id="SM00868">
    <property type="entry name" value="zf-AD"/>
    <property type="match status" value="1"/>
</dbReference>
<dbReference type="Proteomes" id="UP001153636">
    <property type="component" value="Chromosome 2"/>
</dbReference>
<dbReference type="InterPro" id="IPR036236">
    <property type="entry name" value="Znf_C2H2_sf"/>
</dbReference>
<accession>A0A9P0CU88</accession>
<organism evidence="15 16">
    <name type="scientific">Psylliodes chrysocephalus</name>
    <dbReference type="NCBI Taxonomy" id="3402493"/>
    <lineage>
        <taxon>Eukaryota</taxon>
        <taxon>Metazoa</taxon>
        <taxon>Ecdysozoa</taxon>
        <taxon>Arthropoda</taxon>
        <taxon>Hexapoda</taxon>
        <taxon>Insecta</taxon>
        <taxon>Pterygota</taxon>
        <taxon>Neoptera</taxon>
        <taxon>Endopterygota</taxon>
        <taxon>Coleoptera</taxon>
        <taxon>Polyphaga</taxon>
        <taxon>Cucujiformia</taxon>
        <taxon>Chrysomeloidea</taxon>
        <taxon>Chrysomelidae</taxon>
        <taxon>Galerucinae</taxon>
        <taxon>Alticini</taxon>
        <taxon>Psylliodes</taxon>
    </lineage>
</organism>
<evidence type="ECO:0000256" key="12">
    <source>
        <dbReference type="PROSITE-ProRule" id="PRU01263"/>
    </source>
</evidence>
<keyword evidence="7" id="KW-0805">Transcription regulation</keyword>
<protein>
    <submittedName>
        <fullName evidence="15">Uncharacterized protein</fullName>
    </submittedName>
</protein>
<evidence type="ECO:0000256" key="7">
    <source>
        <dbReference type="ARBA" id="ARBA00023015"/>
    </source>
</evidence>
<feature type="domain" description="C2H2-type" evidence="13">
    <location>
        <begin position="585"/>
        <end position="607"/>
    </location>
</feature>
<keyword evidence="10" id="KW-0539">Nucleus</keyword>
<dbReference type="InterPro" id="IPR013087">
    <property type="entry name" value="Znf_C2H2_type"/>
</dbReference>
<feature type="domain" description="C2H2-type" evidence="13">
    <location>
        <begin position="501"/>
        <end position="528"/>
    </location>
</feature>
<evidence type="ECO:0000256" key="3">
    <source>
        <dbReference type="ARBA" id="ARBA00022723"/>
    </source>
</evidence>
<evidence type="ECO:0000259" key="13">
    <source>
        <dbReference type="PROSITE" id="PS50157"/>
    </source>
</evidence>
<feature type="domain" description="C2H2-type" evidence="13">
    <location>
        <begin position="472"/>
        <end position="499"/>
    </location>
</feature>
<dbReference type="PANTHER" id="PTHR24394">
    <property type="entry name" value="ZINC FINGER PROTEIN"/>
    <property type="match status" value="1"/>
</dbReference>
<proteinExistence type="predicted"/>
<name>A0A9P0CU88_9CUCU</name>
<dbReference type="SUPFAM" id="SSF57716">
    <property type="entry name" value="Glucocorticoid receptor-like (DNA-binding domain)"/>
    <property type="match status" value="1"/>
</dbReference>
<evidence type="ECO:0000256" key="6">
    <source>
        <dbReference type="ARBA" id="ARBA00022833"/>
    </source>
</evidence>
<feature type="domain" description="C2H2-type" evidence="13">
    <location>
        <begin position="651"/>
        <end position="678"/>
    </location>
</feature>
<dbReference type="GO" id="GO:0000981">
    <property type="term" value="F:DNA-binding transcription factor activity, RNA polymerase II-specific"/>
    <property type="evidence" value="ECO:0007669"/>
    <property type="project" value="TreeGrafter"/>
</dbReference>
<dbReference type="OrthoDB" id="3437960at2759"/>
<dbReference type="InterPro" id="IPR012934">
    <property type="entry name" value="Znf_AD"/>
</dbReference>
<keyword evidence="4" id="KW-0677">Repeat</keyword>
<dbReference type="SMART" id="SM00355">
    <property type="entry name" value="ZnF_C2H2"/>
    <property type="match status" value="19"/>
</dbReference>
<dbReference type="Pfam" id="PF00096">
    <property type="entry name" value="zf-C2H2"/>
    <property type="match status" value="2"/>
</dbReference>
<evidence type="ECO:0000256" key="5">
    <source>
        <dbReference type="ARBA" id="ARBA00022771"/>
    </source>
</evidence>
<dbReference type="PANTHER" id="PTHR24394:SF29">
    <property type="entry name" value="MYONEURIN"/>
    <property type="match status" value="1"/>
</dbReference>
<feature type="binding site" evidence="12">
    <location>
        <position position="25"/>
    </location>
    <ligand>
        <name>Zn(2+)</name>
        <dbReference type="ChEBI" id="CHEBI:29105"/>
    </ligand>
</feature>
<feature type="domain" description="C2H2-type" evidence="13">
    <location>
        <begin position="710"/>
        <end position="737"/>
    </location>
</feature>
<dbReference type="FunFam" id="3.30.160.60:FF:000624">
    <property type="entry name" value="zinc finger protein 697"/>
    <property type="match status" value="1"/>
</dbReference>
<evidence type="ECO:0000259" key="14">
    <source>
        <dbReference type="PROSITE" id="PS51915"/>
    </source>
</evidence>
<keyword evidence="3 12" id="KW-0479">Metal-binding</keyword>
<evidence type="ECO:0000256" key="1">
    <source>
        <dbReference type="ARBA" id="ARBA00003767"/>
    </source>
</evidence>
<evidence type="ECO:0000256" key="4">
    <source>
        <dbReference type="ARBA" id="ARBA00022737"/>
    </source>
</evidence>
<sequence>MYDIKILNIEGSCTDIPSREINKICRACLKQEGTINLFQNKHKDLLFCELFTLFSLFQAEQEDGFPQNICQFCADLVTQFYSFKQIIKENHIILQISSEINNLDKSASFKDDLVTAKIRQPNVDSTNSDLILDILNDKENVEITNGNSIRLETSNKPENEDNLSLPLDHDYAKICNVEIACPCCFQKFSSEYEFMSHRMREAKQIESSSNIEEFTCLFCYNKFGSRNDFFDHMKLLSDENELKPIVEEYTCPKCNLKLNSRCEFLKHRREEINEEINDVPEPLTTFKRENEGYTCPKCNLKFNSRFEFLKHRRDERNGVSEPLKISKKEYHCKRCKLKFNTHKEYAEHKKQEFIGYTCTVCNIKFLSRTEYILHKKEEAAKKPKIIPGVEFVCPYCSLKFYSRGEYMKHRKEEARKKSLCPYCKKVLHTSRFDNHLRSIHKKLPPLTCDICKKRFVSSTCYNKHIIAHRDGFACEICGRKCLSANALTTHKKTHEREKPVFTCEICGKIYKLAYLFREHMYVHTGEKPFLCSVCGATFISQSKLNQHTLDKHTERPFKCELCGNIYDTEEKLNRHTKRHEDGKNNVCNICGQEFLMRSCLTMHLKSHDLIRVTRIGKKRKVSCLTCYKEYFEHNLVNFQMHIRTHLGQSPYLCLFCGKQFHEENEYNIHMALHGNRRLKKLHKCDICFGIFASNAALSNHMRCHTGEKPFQCTQCGKSFNTRTHLKTHMFWHTGQKPFLCKYCNKSFAMKGNCVQHERTHEGSGDYNCRICGKQFHTGSNLRKHHQKIHIKSFPGNDMPILS</sequence>
<comment type="subcellular location">
    <subcellularLocation>
        <location evidence="2">Nucleus</location>
    </subcellularLocation>
</comment>
<dbReference type="Pfam" id="PF07776">
    <property type="entry name" value="zf-AD"/>
    <property type="match status" value="1"/>
</dbReference>
<evidence type="ECO:0000313" key="15">
    <source>
        <dbReference type="EMBL" id="CAH1106185.1"/>
    </source>
</evidence>
<dbReference type="Pfam" id="PF13912">
    <property type="entry name" value="zf-C2H2_6"/>
    <property type="match status" value="2"/>
</dbReference>
<dbReference type="SUPFAM" id="SSF57667">
    <property type="entry name" value="beta-beta-alpha zinc fingers"/>
    <property type="match status" value="7"/>
</dbReference>
<dbReference type="GO" id="GO:0003677">
    <property type="term" value="F:DNA binding"/>
    <property type="evidence" value="ECO:0007669"/>
    <property type="project" value="UniProtKB-KW"/>
</dbReference>
<evidence type="ECO:0000256" key="11">
    <source>
        <dbReference type="PROSITE-ProRule" id="PRU00042"/>
    </source>
</evidence>
<feature type="binding site" evidence="12">
    <location>
        <position position="73"/>
    </location>
    <ligand>
        <name>Zn(2+)</name>
        <dbReference type="ChEBI" id="CHEBI:29105"/>
    </ligand>
</feature>
<evidence type="ECO:0000313" key="16">
    <source>
        <dbReference type="Proteomes" id="UP001153636"/>
    </source>
</evidence>
<evidence type="ECO:0000256" key="8">
    <source>
        <dbReference type="ARBA" id="ARBA00023125"/>
    </source>
</evidence>
<gene>
    <name evidence="15" type="ORF">PSYICH_LOCUS6527</name>
</gene>
<feature type="domain" description="C2H2-type" evidence="13">
    <location>
        <begin position="766"/>
        <end position="794"/>
    </location>
</feature>
<dbReference type="PROSITE" id="PS00028">
    <property type="entry name" value="ZINC_FINGER_C2H2_1"/>
    <property type="match status" value="11"/>
</dbReference>
<keyword evidence="6 12" id="KW-0862">Zinc</keyword>
<keyword evidence="16" id="KW-1185">Reference proteome</keyword>
<evidence type="ECO:0000256" key="9">
    <source>
        <dbReference type="ARBA" id="ARBA00023163"/>
    </source>
</evidence>
<dbReference type="FunFam" id="3.30.160.60:FF:000097">
    <property type="entry name" value="Zinc finger protein"/>
    <property type="match status" value="1"/>
</dbReference>
<dbReference type="Gene3D" id="3.40.1800.20">
    <property type="match status" value="1"/>
</dbReference>
<keyword evidence="9" id="KW-0804">Transcription</keyword>
<keyword evidence="5 11" id="KW-0863">Zinc-finger</keyword>
<feature type="domain" description="C2H2-type" evidence="13">
    <location>
        <begin position="682"/>
        <end position="709"/>
    </location>
</feature>
<dbReference type="GO" id="GO:0008270">
    <property type="term" value="F:zinc ion binding"/>
    <property type="evidence" value="ECO:0007669"/>
    <property type="project" value="UniProtKB-UniRule"/>
</dbReference>
<reference evidence="15" key="1">
    <citation type="submission" date="2022-01" db="EMBL/GenBank/DDBJ databases">
        <authorList>
            <person name="King R."/>
        </authorList>
    </citation>
    <scope>NUCLEOTIDE SEQUENCE</scope>
</reference>
<keyword evidence="8" id="KW-0238">DNA-binding</keyword>
<dbReference type="Gene3D" id="3.30.160.60">
    <property type="entry name" value="Classic Zinc Finger"/>
    <property type="match status" value="9"/>
</dbReference>
<dbReference type="PROSITE" id="PS50157">
    <property type="entry name" value="ZINC_FINGER_C2H2_2"/>
    <property type="match status" value="12"/>
</dbReference>
<feature type="domain" description="C2H2-type" evidence="13">
    <location>
        <begin position="356"/>
        <end position="383"/>
    </location>
</feature>
<evidence type="ECO:0000256" key="10">
    <source>
        <dbReference type="ARBA" id="ARBA00023242"/>
    </source>
</evidence>
<dbReference type="GO" id="GO:0005634">
    <property type="term" value="C:nucleus"/>
    <property type="evidence" value="ECO:0007669"/>
    <property type="project" value="UniProtKB-SubCell"/>
</dbReference>
<dbReference type="EMBL" id="OV651814">
    <property type="protein sequence ID" value="CAH1106185.1"/>
    <property type="molecule type" value="Genomic_DNA"/>
</dbReference>
<comment type="function">
    <text evidence="1">May be involved in transcriptional regulation.</text>
</comment>
<dbReference type="AlphaFoldDB" id="A0A9P0CU88"/>
<evidence type="ECO:0000256" key="2">
    <source>
        <dbReference type="ARBA" id="ARBA00004123"/>
    </source>
</evidence>
<feature type="domain" description="C2H2-type" evidence="13">
    <location>
        <begin position="293"/>
        <end position="322"/>
    </location>
</feature>
<dbReference type="FunFam" id="3.30.160.60:FF:000110">
    <property type="entry name" value="Zinc finger protein-like"/>
    <property type="match status" value="1"/>
</dbReference>
<feature type="domain" description="C2H2-type" evidence="13">
    <location>
        <begin position="738"/>
        <end position="765"/>
    </location>
</feature>
<feature type="binding site" evidence="12">
    <location>
        <position position="28"/>
    </location>
    <ligand>
        <name>Zn(2+)</name>
        <dbReference type="ChEBI" id="CHEBI:29105"/>
    </ligand>
</feature>
<feature type="binding site" evidence="12">
    <location>
        <position position="70"/>
    </location>
    <ligand>
        <name>Zn(2+)</name>
        <dbReference type="ChEBI" id="CHEBI:29105"/>
    </ligand>
</feature>
<feature type="domain" description="C2H2-type" evidence="13">
    <location>
        <begin position="557"/>
        <end position="584"/>
    </location>
</feature>
<feature type="domain" description="ZAD" evidence="14">
    <location>
        <begin position="23"/>
        <end position="97"/>
    </location>
</feature>
<dbReference type="PROSITE" id="PS51915">
    <property type="entry name" value="ZAD"/>
    <property type="match status" value="1"/>
</dbReference>